<name>A0A382ASY8_9ZZZZ</name>
<dbReference type="InterPro" id="IPR025302">
    <property type="entry name" value="DrrA1/2-like_C"/>
</dbReference>
<organism evidence="6">
    <name type="scientific">marine metagenome</name>
    <dbReference type="NCBI Taxonomy" id="408172"/>
    <lineage>
        <taxon>unclassified sequences</taxon>
        <taxon>metagenomes</taxon>
        <taxon>ecological metagenomes</taxon>
    </lineage>
</organism>
<dbReference type="InterPro" id="IPR027417">
    <property type="entry name" value="P-loop_NTPase"/>
</dbReference>
<evidence type="ECO:0000313" key="6">
    <source>
        <dbReference type="EMBL" id="SVB04588.1"/>
    </source>
</evidence>
<dbReference type="PANTHER" id="PTHR42711:SF5">
    <property type="entry name" value="ABC TRANSPORTER ATP-BINDING PROTEIN NATA"/>
    <property type="match status" value="1"/>
</dbReference>
<accession>A0A382ASY8</accession>
<feature type="domain" description="ABC transporter" evidence="5">
    <location>
        <begin position="8"/>
        <end position="235"/>
    </location>
</feature>
<dbReference type="InterPro" id="IPR003439">
    <property type="entry name" value="ABC_transporter-like_ATP-bd"/>
</dbReference>
<dbReference type="SUPFAM" id="SSF52540">
    <property type="entry name" value="P-loop containing nucleoside triphosphate hydrolases"/>
    <property type="match status" value="1"/>
</dbReference>
<reference evidence="6" key="1">
    <citation type="submission" date="2018-05" db="EMBL/GenBank/DDBJ databases">
        <authorList>
            <person name="Lanie J.A."/>
            <person name="Ng W.-L."/>
            <person name="Kazmierczak K.M."/>
            <person name="Andrzejewski T.M."/>
            <person name="Davidsen T.M."/>
            <person name="Wayne K.J."/>
            <person name="Tettelin H."/>
            <person name="Glass J.I."/>
            <person name="Rusch D."/>
            <person name="Podicherti R."/>
            <person name="Tsui H.-C.T."/>
            <person name="Winkler M.E."/>
        </authorList>
    </citation>
    <scope>NUCLEOTIDE SEQUENCE</scope>
</reference>
<keyword evidence="2" id="KW-0813">Transport</keyword>
<evidence type="ECO:0000259" key="5">
    <source>
        <dbReference type="PROSITE" id="PS50893"/>
    </source>
</evidence>
<sequence>MSGNGFAVCLSGVTKRFANQVAVSNFDLAVPRGVICGLLGPNGSGKTTMIRMIMGILHPDEGSVSLFGAGAEESHRARIGYLPEERGVYRKMKCLEFVLFLSEIRGVPRADGKRRAFEWFERLGLTDWADKKLEDLSRGMQQKIQFISAVIHEPELLILDEPFSGLDPINQEILEEIVHDLQGKGATILFSTHLMDQAERLCERVCLISNSRKVLDADLKELKAAEQKDVVVVDFEGSDEWLRGPDVVGIKESNGTTEVLLADGADHQEILKRGLQSDANIFRFELMEPRLHDIFVRHVGADTMGDVTIPEGGLSVTP</sequence>
<dbReference type="GO" id="GO:0005524">
    <property type="term" value="F:ATP binding"/>
    <property type="evidence" value="ECO:0007669"/>
    <property type="project" value="UniProtKB-KW"/>
</dbReference>
<dbReference type="Pfam" id="PF13732">
    <property type="entry name" value="DrrA1-3_C"/>
    <property type="match status" value="1"/>
</dbReference>
<evidence type="ECO:0000256" key="3">
    <source>
        <dbReference type="ARBA" id="ARBA00022741"/>
    </source>
</evidence>
<evidence type="ECO:0000256" key="2">
    <source>
        <dbReference type="ARBA" id="ARBA00022448"/>
    </source>
</evidence>
<protein>
    <recommendedName>
        <fullName evidence="5">ABC transporter domain-containing protein</fullName>
    </recommendedName>
</protein>
<gene>
    <name evidence="6" type="ORF">METZ01_LOCUS157442</name>
</gene>
<comment type="similarity">
    <text evidence="1">Belongs to the ABC transporter superfamily.</text>
</comment>
<dbReference type="PROSITE" id="PS50893">
    <property type="entry name" value="ABC_TRANSPORTER_2"/>
    <property type="match status" value="1"/>
</dbReference>
<dbReference type="EMBL" id="UINC01026689">
    <property type="protein sequence ID" value="SVB04588.1"/>
    <property type="molecule type" value="Genomic_DNA"/>
</dbReference>
<dbReference type="InterPro" id="IPR003593">
    <property type="entry name" value="AAA+_ATPase"/>
</dbReference>
<proteinExistence type="inferred from homology"/>
<keyword evidence="4" id="KW-0067">ATP-binding</keyword>
<dbReference type="AlphaFoldDB" id="A0A382ASY8"/>
<dbReference type="GO" id="GO:0016887">
    <property type="term" value="F:ATP hydrolysis activity"/>
    <property type="evidence" value="ECO:0007669"/>
    <property type="project" value="InterPro"/>
</dbReference>
<evidence type="ECO:0000256" key="4">
    <source>
        <dbReference type="ARBA" id="ARBA00022840"/>
    </source>
</evidence>
<dbReference type="Pfam" id="PF00005">
    <property type="entry name" value="ABC_tran"/>
    <property type="match status" value="1"/>
</dbReference>
<evidence type="ECO:0000256" key="1">
    <source>
        <dbReference type="ARBA" id="ARBA00005417"/>
    </source>
</evidence>
<dbReference type="SMART" id="SM00382">
    <property type="entry name" value="AAA"/>
    <property type="match status" value="1"/>
</dbReference>
<keyword evidence="3" id="KW-0547">Nucleotide-binding</keyword>
<dbReference type="Gene3D" id="3.40.50.300">
    <property type="entry name" value="P-loop containing nucleotide triphosphate hydrolases"/>
    <property type="match status" value="1"/>
</dbReference>
<dbReference type="PANTHER" id="PTHR42711">
    <property type="entry name" value="ABC TRANSPORTER ATP-BINDING PROTEIN"/>
    <property type="match status" value="1"/>
</dbReference>
<dbReference type="InterPro" id="IPR050763">
    <property type="entry name" value="ABC_transporter_ATP-binding"/>
</dbReference>